<evidence type="ECO:0000313" key="4">
    <source>
        <dbReference type="EMBL" id="EKF33700.1"/>
    </source>
</evidence>
<dbReference type="OrthoDB" id="432483at2759"/>
<dbReference type="Gene3D" id="2.60.120.10">
    <property type="entry name" value="Jelly Rolls"/>
    <property type="match status" value="1"/>
</dbReference>
<dbReference type="InterPro" id="IPR000595">
    <property type="entry name" value="cNMP-bd_dom"/>
</dbReference>
<comment type="caution">
    <text evidence="4">The sequence shown here is derived from an EMBL/GenBank/DDBJ whole genome shotgun (WGS) entry which is preliminary data.</text>
</comment>
<organism evidence="4 5">
    <name type="scientific">Trypanosoma cruzi marinkellei</name>
    <dbReference type="NCBI Taxonomy" id="85056"/>
    <lineage>
        <taxon>Eukaryota</taxon>
        <taxon>Discoba</taxon>
        <taxon>Euglenozoa</taxon>
        <taxon>Kinetoplastea</taxon>
        <taxon>Metakinetoplastina</taxon>
        <taxon>Trypanosomatida</taxon>
        <taxon>Trypanosomatidae</taxon>
        <taxon>Trypanosoma</taxon>
        <taxon>Schizotrypanum</taxon>
    </lineage>
</organism>
<keyword evidence="2" id="KW-0472">Membrane</keyword>
<dbReference type="InterPro" id="IPR014710">
    <property type="entry name" value="RmlC-like_jellyroll"/>
</dbReference>
<evidence type="ECO:0000256" key="2">
    <source>
        <dbReference type="SAM" id="Phobius"/>
    </source>
</evidence>
<gene>
    <name evidence="4" type="ORF">MOQ_002437</name>
</gene>
<keyword evidence="2" id="KW-1133">Transmembrane helix</keyword>
<protein>
    <recommendedName>
        <fullName evidence="3">Cyclic nucleotide-binding domain-containing protein</fullName>
    </recommendedName>
</protein>
<feature type="region of interest" description="Disordered" evidence="1">
    <location>
        <begin position="1"/>
        <end position="27"/>
    </location>
</feature>
<dbReference type="InterPro" id="IPR054204">
    <property type="entry name" value="DUF6909"/>
</dbReference>
<keyword evidence="2" id="KW-0812">Transmembrane</keyword>
<feature type="domain" description="Cyclic nucleotide-binding" evidence="3">
    <location>
        <begin position="99"/>
        <end position="187"/>
    </location>
</feature>
<evidence type="ECO:0000256" key="1">
    <source>
        <dbReference type="SAM" id="MobiDB-lite"/>
    </source>
</evidence>
<feature type="transmembrane region" description="Helical" evidence="2">
    <location>
        <begin position="773"/>
        <end position="796"/>
    </location>
</feature>
<dbReference type="PROSITE" id="PS50042">
    <property type="entry name" value="CNMP_BINDING_3"/>
    <property type="match status" value="1"/>
</dbReference>
<sequence length="797" mass="88441">MSSISVASEESLHDAPVSTDSATGAEGVTFDSNEQANLDDMIGVAEPLKHTSTLTSIIDQKVALIQKNGAPSVHSFLYTVPHLFTLTEEQIAGLNVMLREYSEMDIIVDEGTLLTHVFVLASGTVEVINTKVGRASIVGHRRVGSITAPNIFGIDSVILEKPTEFSYHASSLTTLLLIPKRQFCELFTRSPMFSSSVSVQIAQTLSAFAVFEDFCRSLFGLSSSSVSGRRSFGEGGYKLSIPTAVSIYESSGTVVHKLMHSTAIDTDALHYCVKRLPENITETFLITLSRSIPNYLSDGVAFSTTISLESARRRRGAWKIAEKGQILVIARDGFTDIIDFVTNLCMLIVETKKIRLRLQRLASPLAIDFLRNLLSMDEAASKTAVRAVLAHLPFSETEIDGLMQVWEGSAIINVLYNILLHREEFVVHVDVNLSKKFSQDPYQKWGLSINRHIRAELGIGCEEALPSDLTIDIIFSSNITIKSLLCSAPEEFRLLLEKYIESQAATTTLKNPDDYYLYVLAQVLEEEDSMREAYRQHLEEAGFIMMEDSFMSGLVVDLINIGKLPISGINASLRDAAKKRQRMKGNGFIINVDRTFGAQVETILRTLVLIFGDYICSVNLTGGVAGLVGSRGDVVLPTRLLFSKQSFGEDSTDETRVCNADGIHEKDVIPFLAEGNVALHRGVCVTIPGVFLYSDSVLRFYKVVHGCTCVDMRSSYVARQVEESHRAGVLKRGIKRRFLFYLDTVPLNDDRDSESYTQKSEVLFSIYATARSLLNLVLFHELYYAVFCFIFISCYLC</sequence>
<dbReference type="SUPFAM" id="SSF51206">
    <property type="entry name" value="cAMP-binding domain-like"/>
    <property type="match status" value="1"/>
</dbReference>
<accession>K2N2E4</accession>
<dbReference type="InterPro" id="IPR018490">
    <property type="entry name" value="cNMP-bd_dom_sf"/>
</dbReference>
<dbReference type="CDD" id="cd00038">
    <property type="entry name" value="CAP_ED"/>
    <property type="match status" value="1"/>
</dbReference>
<dbReference type="Proteomes" id="UP000007350">
    <property type="component" value="Unassembled WGS sequence"/>
</dbReference>
<dbReference type="Pfam" id="PF21850">
    <property type="entry name" value="DUF6909"/>
    <property type="match status" value="1"/>
</dbReference>
<name>K2N2E4_TRYCR</name>
<dbReference type="AlphaFoldDB" id="K2N2E4"/>
<evidence type="ECO:0000313" key="5">
    <source>
        <dbReference type="Proteomes" id="UP000007350"/>
    </source>
</evidence>
<dbReference type="EMBL" id="AHKC01009066">
    <property type="protein sequence ID" value="EKF33700.1"/>
    <property type="molecule type" value="Genomic_DNA"/>
</dbReference>
<dbReference type="SMART" id="SM00100">
    <property type="entry name" value="cNMP"/>
    <property type="match status" value="1"/>
</dbReference>
<keyword evidence="5" id="KW-1185">Reference proteome</keyword>
<reference evidence="4 5" key="1">
    <citation type="journal article" date="2012" name="BMC Genomics">
        <title>Comparative genomic analysis of human infective Trypanosoma cruzi lineages with the bat-restricted subspecies T. cruzi marinkellei.</title>
        <authorList>
            <person name="Franzen O."/>
            <person name="Talavera-Lopez C."/>
            <person name="Ochaya S."/>
            <person name="Butler C.E."/>
            <person name="Messenger L.A."/>
            <person name="Lewis M.D."/>
            <person name="Llewellyn M.S."/>
            <person name="Marinkelle C.J."/>
            <person name="Tyler K.M."/>
            <person name="Miles M.A."/>
            <person name="Andersson B."/>
        </authorList>
    </citation>
    <scope>NUCLEOTIDE SEQUENCE [LARGE SCALE GENOMIC DNA]</scope>
    <source>
        <strain evidence="4 5">B7</strain>
    </source>
</reference>
<proteinExistence type="predicted"/>
<dbReference type="Pfam" id="PF00027">
    <property type="entry name" value="cNMP_binding"/>
    <property type="match status" value="1"/>
</dbReference>
<evidence type="ECO:0000259" key="3">
    <source>
        <dbReference type="PROSITE" id="PS50042"/>
    </source>
</evidence>